<dbReference type="OrthoDB" id="106784at2759"/>
<dbReference type="GO" id="GO:0061630">
    <property type="term" value="F:ubiquitin protein ligase activity"/>
    <property type="evidence" value="ECO:0007669"/>
    <property type="project" value="InterPro"/>
</dbReference>
<proteinExistence type="predicted"/>
<keyword evidence="3" id="KW-0863">Zinc-finger</keyword>
<evidence type="ECO:0000256" key="3">
    <source>
        <dbReference type="ARBA" id="ARBA00022771"/>
    </source>
</evidence>
<dbReference type="Pfam" id="PF08783">
    <property type="entry name" value="DWNN"/>
    <property type="match status" value="1"/>
</dbReference>
<gene>
    <name evidence="8" type="ORF">GSTENG00021869001</name>
</gene>
<dbReference type="SMART" id="SM01180">
    <property type="entry name" value="DWNN"/>
    <property type="match status" value="1"/>
</dbReference>
<dbReference type="Gene3D" id="3.10.20.90">
    <property type="entry name" value="Phosphatidylinositol 3-kinase Catalytic Subunit, Chain A, domain 1"/>
    <property type="match status" value="1"/>
</dbReference>
<keyword evidence="6" id="KW-1133">Transmembrane helix</keyword>
<dbReference type="KEGG" id="tng:GSTEN00021869G001"/>
<accession>Q4S9I6</accession>
<keyword evidence="6" id="KW-0472">Membrane</keyword>
<feature type="transmembrane region" description="Helical" evidence="6">
    <location>
        <begin position="96"/>
        <end position="115"/>
    </location>
</feature>
<dbReference type="GO" id="GO:0006511">
    <property type="term" value="P:ubiquitin-dependent protein catabolic process"/>
    <property type="evidence" value="ECO:0007669"/>
    <property type="project" value="TreeGrafter"/>
</dbReference>
<dbReference type="GO" id="GO:0008270">
    <property type="term" value="F:zinc ion binding"/>
    <property type="evidence" value="ECO:0007669"/>
    <property type="project" value="UniProtKB-KW"/>
</dbReference>
<keyword evidence="5" id="KW-0539">Nucleus</keyword>
<sequence>MAHIHYKFASKRSSDTVVFDGPHMTLKELKRLIMEKEKLRSGDCDLRITNAQTNEGNRPCSSQTTKACIARGSSVVVRRIPVVGARSSSNAKLRNMYVGFVFASFFFVLSVFTSHRAGFY</sequence>
<keyword evidence="4" id="KW-0862">Zinc</keyword>
<dbReference type="GO" id="GO:0016567">
    <property type="term" value="P:protein ubiquitination"/>
    <property type="evidence" value="ECO:0007669"/>
    <property type="project" value="InterPro"/>
</dbReference>
<keyword evidence="6" id="KW-0812">Transmembrane</keyword>
<dbReference type="PANTHER" id="PTHR15439:SF0">
    <property type="entry name" value="CELL DIVISION CYCLE AND APOPTOSIS REGULATOR PROTEIN 1-RELATED"/>
    <property type="match status" value="1"/>
</dbReference>
<dbReference type="GO" id="GO:0006397">
    <property type="term" value="P:mRNA processing"/>
    <property type="evidence" value="ECO:0007669"/>
    <property type="project" value="InterPro"/>
</dbReference>
<evidence type="ECO:0000256" key="1">
    <source>
        <dbReference type="ARBA" id="ARBA00004123"/>
    </source>
</evidence>
<evidence type="ECO:0000259" key="7">
    <source>
        <dbReference type="PROSITE" id="PS51282"/>
    </source>
</evidence>
<evidence type="ECO:0000256" key="6">
    <source>
        <dbReference type="SAM" id="Phobius"/>
    </source>
</evidence>
<reference evidence="8" key="2">
    <citation type="submission" date="2004-02" db="EMBL/GenBank/DDBJ databases">
        <authorList>
            <consortium name="Genoscope"/>
            <consortium name="Whitehead Institute Centre for Genome Research"/>
        </authorList>
    </citation>
    <scope>NUCLEOTIDE SEQUENCE</scope>
</reference>
<dbReference type="InterPro" id="IPR014891">
    <property type="entry name" value="DWNN_domain"/>
</dbReference>
<evidence type="ECO:0000313" key="8">
    <source>
        <dbReference type="EMBL" id="CAG02696.1"/>
    </source>
</evidence>
<dbReference type="GO" id="GO:0005634">
    <property type="term" value="C:nucleus"/>
    <property type="evidence" value="ECO:0007669"/>
    <property type="project" value="UniProtKB-SubCell"/>
</dbReference>
<dbReference type="PROSITE" id="PS51282">
    <property type="entry name" value="DWNN"/>
    <property type="match status" value="1"/>
</dbReference>
<reference evidence="8" key="1">
    <citation type="journal article" date="2004" name="Nature">
        <title>Genome duplication in the teleost fish Tetraodon nigroviridis reveals the early vertebrate proto-karyotype.</title>
        <authorList>
            <person name="Jaillon O."/>
            <person name="Aury J.-M."/>
            <person name="Brunet F."/>
            <person name="Petit J.-L."/>
            <person name="Stange-Thomann N."/>
            <person name="Mauceli E."/>
            <person name="Bouneau L."/>
            <person name="Fischer C."/>
            <person name="Ozouf-Costaz C."/>
            <person name="Bernot A."/>
            <person name="Nicaud S."/>
            <person name="Jaffe D."/>
            <person name="Fisher S."/>
            <person name="Lutfalla G."/>
            <person name="Dossat C."/>
            <person name="Segurens B."/>
            <person name="Dasilva C."/>
            <person name="Salanoubat M."/>
            <person name="Levy M."/>
            <person name="Boudet N."/>
            <person name="Castellano S."/>
            <person name="Anthouard V."/>
            <person name="Jubin C."/>
            <person name="Castelli V."/>
            <person name="Katinka M."/>
            <person name="Vacherie B."/>
            <person name="Biemont C."/>
            <person name="Skalli Z."/>
            <person name="Cattolico L."/>
            <person name="Poulain J."/>
            <person name="De Berardinis V."/>
            <person name="Cruaud C."/>
            <person name="Duprat S."/>
            <person name="Brottier P."/>
            <person name="Coutanceau J.-P."/>
            <person name="Gouzy J."/>
            <person name="Parra G."/>
            <person name="Lardier G."/>
            <person name="Chapple C."/>
            <person name="McKernan K.J."/>
            <person name="McEwan P."/>
            <person name="Bosak S."/>
            <person name="Kellis M."/>
            <person name="Volff J.-N."/>
            <person name="Guigo R."/>
            <person name="Zody M.C."/>
            <person name="Mesirov J."/>
            <person name="Lindblad-Toh K."/>
            <person name="Birren B."/>
            <person name="Nusbaum C."/>
            <person name="Kahn D."/>
            <person name="Robinson-Rechavi M."/>
            <person name="Laudet V."/>
            <person name="Schachter V."/>
            <person name="Quetier F."/>
            <person name="Saurin W."/>
            <person name="Scarpelli C."/>
            <person name="Wincker P."/>
            <person name="Lander E.S."/>
            <person name="Weissenbach J."/>
            <person name="Roest Crollius H."/>
        </authorList>
    </citation>
    <scope>NUCLEOTIDE SEQUENCE [LARGE SCALE GENOMIC DNA]</scope>
</reference>
<dbReference type="EMBL" id="CAAE01014696">
    <property type="protein sequence ID" value="CAG02696.1"/>
    <property type="molecule type" value="Genomic_DNA"/>
</dbReference>
<protein>
    <submittedName>
        <fullName evidence="8">(spotted green pufferfish) hypothetical protein</fullName>
    </submittedName>
</protein>
<comment type="caution">
    <text evidence="8">The sequence shown here is derived from an EMBL/GenBank/DDBJ whole genome shotgun (WGS) entry which is preliminary data.</text>
</comment>
<comment type="subcellular location">
    <subcellularLocation>
        <location evidence="1">Nucleus</location>
    </subcellularLocation>
</comment>
<dbReference type="PANTHER" id="PTHR15439">
    <property type="entry name" value="RETINOBLASTOMA-BINDING PROTEIN 6"/>
    <property type="match status" value="1"/>
</dbReference>
<name>Q4S9I6_TETNG</name>
<evidence type="ECO:0000256" key="4">
    <source>
        <dbReference type="ARBA" id="ARBA00022833"/>
    </source>
</evidence>
<feature type="domain" description="DWNN" evidence="7">
    <location>
        <begin position="4"/>
        <end position="81"/>
    </location>
</feature>
<dbReference type="InterPro" id="IPR033489">
    <property type="entry name" value="RBBP6"/>
</dbReference>
<evidence type="ECO:0000256" key="2">
    <source>
        <dbReference type="ARBA" id="ARBA00022723"/>
    </source>
</evidence>
<evidence type="ECO:0000256" key="5">
    <source>
        <dbReference type="ARBA" id="ARBA00023242"/>
    </source>
</evidence>
<organism evidence="8">
    <name type="scientific">Tetraodon nigroviridis</name>
    <name type="common">Spotted green pufferfish</name>
    <name type="synonym">Chelonodon nigroviridis</name>
    <dbReference type="NCBI Taxonomy" id="99883"/>
    <lineage>
        <taxon>Eukaryota</taxon>
        <taxon>Metazoa</taxon>
        <taxon>Chordata</taxon>
        <taxon>Craniata</taxon>
        <taxon>Vertebrata</taxon>
        <taxon>Euteleostomi</taxon>
        <taxon>Actinopterygii</taxon>
        <taxon>Neopterygii</taxon>
        <taxon>Teleostei</taxon>
        <taxon>Neoteleostei</taxon>
        <taxon>Acanthomorphata</taxon>
        <taxon>Eupercaria</taxon>
        <taxon>Tetraodontiformes</taxon>
        <taxon>Tetradontoidea</taxon>
        <taxon>Tetraodontidae</taxon>
        <taxon>Tetraodon</taxon>
    </lineage>
</organism>
<keyword evidence="2" id="KW-0479">Metal-binding</keyword>
<dbReference type="AlphaFoldDB" id="Q4S9I6"/>